<name>A0A4P6ZXG3_9BACL</name>
<dbReference type="RefSeq" id="WP_134209494.1">
    <property type="nucleotide sequence ID" value="NZ_CP038015.1"/>
</dbReference>
<feature type="transmembrane region" description="Helical" evidence="1">
    <location>
        <begin position="7"/>
        <end position="24"/>
    </location>
</feature>
<evidence type="ECO:0000313" key="2">
    <source>
        <dbReference type="EMBL" id="QBP40808.1"/>
    </source>
</evidence>
<protein>
    <submittedName>
        <fullName evidence="2">Uncharacterized protein</fullName>
    </submittedName>
</protein>
<evidence type="ECO:0000256" key="1">
    <source>
        <dbReference type="SAM" id="Phobius"/>
    </source>
</evidence>
<keyword evidence="1" id="KW-0472">Membrane</keyword>
<keyword evidence="3" id="KW-1185">Reference proteome</keyword>
<keyword evidence="1" id="KW-0812">Transmembrane</keyword>
<dbReference type="AlphaFoldDB" id="A0A4P6ZXG3"/>
<keyword evidence="1" id="KW-1133">Transmembrane helix</keyword>
<dbReference type="OrthoDB" id="2849167at2"/>
<dbReference type="Proteomes" id="UP000294292">
    <property type="component" value="Chromosome"/>
</dbReference>
<organism evidence="2 3">
    <name type="scientific">Paenisporosarcina antarctica</name>
    <dbReference type="NCBI Taxonomy" id="417367"/>
    <lineage>
        <taxon>Bacteria</taxon>
        <taxon>Bacillati</taxon>
        <taxon>Bacillota</taxon>
        <taxon>Bacilli</taxon>
        <taxon>Bacillales</taxon>
        <taxon>Caryophanaceae</taxon>
        <taxon>Paenisporosarcina</taxon>
    </lineage>
</organism>
<dbReference type="KEGG" id="panc:E2636_06590"/>
<accession>A0A4P6ZXG3</accession>
<sequence>MYSYKKIMVISLYALVLLILSGFIKEGREECLQCVECYDKAWDDGYELGKATGVVNERYRIIRNLIKGKMTDEQIIQYAHTSYVELEDVKNQLKGLNGKFEFEIPQ</sequence>
<evidence type="ECO:0000313" key="3">
    <source>
        <dbReference type="Proteomes" id="UP000294292"/>
    </source>
</evidence>
<proteinExistence type="predicted"/>
<reference evidence="2 3" key="1">
    <citation type="submission" date="2019-03" db="EMBL/GenBank/DDBJ databases">
        <title>Complete genome sequence of Paenisporosarcina antarctica CGMCC 1.6503T.</title>
        <authorList>
            <person name="Rong J.-C."/>
            <person name="Chi N.-Y."/>
            <person name="Zhang Q.-F."/>
        </authorList>
    </citation>
    <scope>NUCLEOTIDE SEQUENCE [LARGE SCALE GENOMIC DNA]</scope>
    <source>
        <strain evidence="2 3">CGMCC 1.6503</strain>
    </source>
</reference>
<gene>
    <name evidence="2" type="ORF">E2636_06590</name>
</gene>
<dbReference type="EMBL" id="CP038015">
    <property type="protein sequence ID" value="QBP40808.1"/>
    <property type="molecule type" value="Genomic_DNA"/>
</dbReference>